<keyword evidence="1" id="KW-1133">Transmembrane helix</keyword>
<dbReference type="EMBL" id="NPDT01000001">
    <property type="protein sequence ID" value="PJZ66663.1"/>
    <property type="molecule type" value="Genomic_DNA"/>
</dbReference>
<name>A0A2M9ZE14_9LEPT</name>
<organism evidence="2 3">
    <name type="scientific">Leptospira wolffii</name>
    <dbReference type="NCBI Taxonomy" id="409998"/>
    <lineage>
        <taxon>Bacteria</taxon>
        <taxon>Pseudomonadati</taxon>
        <taxon>Spirochaetota</taxon>
        <taxon>Spirochaetia</taxon>
        <taxon>Leptospirales</taxon>
        <taxon>Leptospiraceae</taxon>
        <taxon>Leptospira</taxon>
    </lineage>
</organism>
<dbReference type="Proteomes" id="UP000231912">
    <property type="component" value="Unassembled WGS sequence"/>
</dbReference>
<evidence type="ECO:0000313" key="3">
    <source>
        <dbReference type="Proteomes" id="UP000231912"/>
    </source>
</evidence>
<keyword evidence="1" id="KW-0812">Transmembrane</keyword>
<gene>
    <name evidence="2" type="ORF">CH371_00705</name>
</gene>
<evidence type="ECO:0000256" key="1">
    <source>
        <dbReference type="SAM" id="Phobius"/>
    </source>
</evidence>
<proteinExistence type="predicted"/>
<comment type="caution">
    <text evidence="2">The sequence shown here is derived from an EMBL/GenBank/DDBJ whole genome shotgun (WGS) entry which is preliminary data.</text>
</comment>
<reference evidence="2 3" key="1">
    <citation type="submission" date="2017-07" db="EMBL/GenBank/DDBJ databases">
        <title>Leptospira spp. isolated from tropical soils.</title>
        <authorList>
            <person name="Thibeaux R."/>
            <person name="Iraola G."/>
            <person name="Ferres I."/>
            <person name="Bierque E."/>
            <person name="Girault D."/>
            <person name="Soupe-Gilbert M.-E."/>
            <person name="Picardeau M."/>
            <person name="Goarant C."/>
        </authorList>
    </citation>
    <scope>NUCLEOTIDE SEQUENCE [LARGE SCALE GENOMIC DNA]</scope>
    <source>
        <strain evidence="2 3">FH2-C-A2</strain>
    </source>
</reference>
<evidence type="ECO:0000313" key="2">
    <source>
        <dbReference type="EMBL" id="PJZ66663.1"/>
    </source>
</evidence>
<protein>
    <submittedName>
        <fullName evidence="2">Uncharacterized protein</fullName>
    </submittedName>
</protein>
<accession>A0A2M9ZE14</accession>
<keyword evidence="1" id="KW-0472">Membrane</keyword>
<feature type="transmembrane region" description="Helical" evidence="1">
    <location>
        <begin position="34"/>
        <end position="52"/>
    </location>
</feature>
<sequence length="361" mass="41542">MRARSRLSYRIRLILGERIADTRKVNPRTHSRRIRILSLILLCPALVSIPFFPSEWKDSLFFSPVRILSLSPKLKAEAVSKILFRRFEDPYHELGLRFEYVSRKFKEPASEKNIGPLAKLLASSFGLELIRIYDYNYSSVYSSDKEGPAFHSDLKLSGLECHKMGWVTDSQGFLIFRNAEGNLYFQIRKEDGDRLVSEFNLTRSSYLPKESDEGVLYWIFRKEEEGYELLETNLNPTSPILPGSVSSLAHFSEAEEGSMTVHTLLLKASQNSGGFQRPVWQRIKKGNTEIFLALPRDSRAKQLLILLGALAVSFLSLLFGILASRLLYIIRMESRFLEREDSLRMKLDLAGLLNRFREFSK</sequence>
<feature type="transmembrane region" description="Helical" evidence="1">
    <location>
        <begin position="303"/>
        <end position="330"/>
    </location>
</feature>
<dbReference type="AlphaFoldDB" id="A0A2M9ZE14"/>